<organism evidence="2 3">
    <name type="scientific">Thalassovita gelatinovora</name>
    <name type="common">Thalassobius gelatinovorus</name>
    <dbReference type="NCBI Taxonomy" id="53501"/>
    <lineage>
        <taxon>Bacteria</taxon>
        <taxon>Pseudomonadati</taxon>
        <taxon>Pseudomonadota</taxon>
        <taxon>Alphaproteobacteria</taxon>
        <taxon>Rhodobacterales</taxon>
        <taxon>Roseobacteraceae</taxon>
        <taxon>Thalassovita</taxon>
    </lineage>
</organism>
<dbReference type="GO" id="GO:0005737">
    <property type="term" value="C:cytoplasm"/>
    <property type="evidence" value="ECO:0007669"/>
    <property type="project" value="TreeGrafter"/>
</dbReference>
<dbReference type="SUPFAM" id="SSF55729">
    <property type="entry name" value="Acyl-CoA N-acyltransferases (Nat)"/>
    <property type="match status" value="1"/>
</dbReference>
<name>A0A0P1FDB0_THAGE</name>
<dbReference type="GO" id="GO:0008999">
    <property type="term" value="F:protein-N-terminal-alanine acetyltransferase activity"/>
    <property type="evidence" value="ECO:0007669"/>
    <property type="project" value="TreeGrafter"/>
</dbReference>
<dbReference type="PANTHER" id="PTHR43441">
    <property type="entry name" value="RIBOSOMAL-PROTEIN-SERINE ACETYLTRANSFERASE"/>
    <property type="match status" value="1"/>
</dbReference>
<evidence type="ECO:0000259" key="1">
    <source>
        <dbReference type="PROSITE" id="PS51186"/>
    </source>
</evidence>
<dbReference type="GO" id="GO:1990189">
    <property type="term" value="F:protein N-terminal-serine acetyltransferase activity"/>
    <property type="evidence" value="ECO:0007669"/>
    <property type="project" value="TreeGrafter"/>
</dbReference>
<reference evidence="2 3" key="1">
    <citation type="submission" date="2015-09" db="EMBL/GenBank/DDBJ databases">
        <authorList>
            <consortium name="Swine Surveillance"/>
        </authorList>
    </citation>
    <scope>NUCLEOTIDE SEQUENCE [LARGE SCALE GENOMIC DNA]</scope>
    <source>
        <strain evidence="2 3">CECT 4357</strain>
    </source>
</reference>
<dbReference type="Proteomes" id="UP000051587">
    <property type="component" value="Unassembled WGS sequence"/>
</dbReference>
<evidence type="ECO:0000313" key="2">
    <source>
        <dbReference type="EMBL" id="CUH66139.1"/>
    </source>
</evidence>
<proteinExistence type="predicted"/>
<dbReference type="AlphaFoldDB" id="A0A0P1FDB0"/>
<dbReference type="RefSeq" id="WP_058262985.1">
    <property type="nucleotide sequence ID" value="NZ_CP051181.1"/>
</dbReference>
<dbReference type="STRING" id="53501.SAMN04488043_108205"/>
<dbReference type="InterPro" id="IPR051908">
    <property type="entry name" value="Ribosomal_N-acetyltransferase"/>
</dbReference>
<dbReference type="EMBL" id="CYSA01000019">
    <property type="protein sequence ID" value="CUH66139.1"/>
    <property type="molecule type" value="Genomic_DNA"/>
</dbReference>
<dbReference type="Pfam" id="PF13302">
    <property type="entry name" value="Acetyltransf_3"/>
    <property type="match status" value="1"/>
</dbReference>
<gene>
    <name evidence="2" type="ORF">TG4357_02255</name>
</gene>
<accession>A0A0P1FDB0</accession>
<dbReference type="PANTHER" id="PTHR43441:SF2">
    <property type="entry name" value="FAMILY ACETYLTRANSFERASE, PUTATIVE (AFU_ORTHOLOGUE AFUA_7G00850)-RELATED"/>
    <property type="match status" value="1"/>
</dbReference>
<dbReference type="Gene3D" id="3.40.630.30">
    <property type="match status" value="1"/>
</dbReference>
<dbReference type="InterPro" id="IPR016181">
    <property type="entry name" value="Acyl_CoA_acyltransferase"/>
</dbReference>
<dbReference type="PROSITE" id="PS51186">
    <property type="entry name" value="GNAT"/>
    <property type="match status" value="1"/>
</dbReference>
<protein>
    <recommendedName>
        <fullName evidence="1">N-acetyltransferase domain-containing protein</fullName>
    </recommendedName>
</protein>
<dbReference type="OrthoDB" id="5295305at2"/>
<sequence>MPGQTKTDAALRNWKTPPAPTGAVLEGRYARLEKLSADRHAALLYRSFEGHDAVWDYLPYGPFHSAAAYHRWMRDVTQDDDPLFYAIRDSETGRFGGVASYLRITPGMGVIELGHINLSPALQKTRAATEAFFLMMKWAFDQGYRRFEWKCDAGNIGSRRAAQRLGLSYEGIFRQHLIVKGRNRDTAWFAATDQEWPALQEAFTFWLSPGNFDANGRQKERLGDLTGLVRVSSDPVL</sequence>
<dbReference type="InterPro" id="IPR000182">
    <property type="entry name" value="GNAT_dom"/>
</dbReference>
<dbReference type="FunFam" id="3.40.630.30:FF:000047">
    <property type="entry name" value="Acetyltransferase, GNAT family"/>
    <property type="match status" value="1"/>
</dbReference>
<keyword evidence="3" id="KW-1185">Reference proteome</keyword>
<evidence type="ECO:0000313" key="3">
    <source>
        <dbReference type="Proteomes" id="UP000051587"/>
    </source>
</evidence>
<feature type="domain" description="N-acetyltransferase" evidence="1">
    <location>
        <begin position="30"/>
        <end position="185"/>
    </location>
</feature>